<protein>
    <submittedName>
        <fullName evidence="1">Ornithine cyclodeaminase</fullName>
    </submittedName>
</protein>
<keyword evidence="2" id="KW-1185">Reference proteome</keyword>
<gene>
    <name evidence="1" type="ORF">KC222_16895</name>
</gene>
<organism evidence="1 2">
    <name type="scientific">Cedecea davisae</name>
    <dbReference type="NCBI Taxonomy" id="158484"/>
    <lineage>
        <taxon>Bacteria</taxon>
        <taxon>Pseudomonadati</taxon>
        <taxon>Pseudomonadota</taxon>
        <taxon>Gammaproteobacteria</taxon>
        <taxon>Enterobacterales</taxon>
        <taxon>Enterobacteriaceae</taxon>
        <taxon>Cedecea</taxon>
    </lineage>
</organism>
<dbReference type="RefSeq" id="WP_216376639.1">
    <property type="nucleotide sequence ID" value="NZ_JAGRYT010000003.1"/>
</dbReference>
<reference evidence="2" key="1">
    <citation type="submission" date="2023-07" db="EMBL/GenBank/DDBJ databases">
        <title>Cedecea davisae an AmpC producer and its therapeutic implications.</title>
        <authorList>
            <person name="Notter J."/>
        </authorList>
    </citation>
    <scope>NUCLEOTIDE SEQUENCE [LARGE SCALE GENOMIC DNA]</scope>
    <source>
        <strain evidence="2">1</strain>
    </source>
</reference>
<dbReference type="PANTHER" id="PTHR13812">
    <property type="entry name" value="KETIMINE REDUCTASE MU-CRYSTALLIN"/>
    <property type="match status" value="1"/>
</dbReference>
<comment type="caution">
    <text evidence="1">The sequence shown here is derived from an EMBL/GenBank/DDBJ whole genome shotgun (WGS) entry which is preliminary data.</text>
</comment>
<dbReference type="Proteomes" id="UP000686327">
    <property type="component" value="Unassembled WGS sequence"/>
</dbReference>
<dbReference type="InterPro" id="IPR003462">
    <property type="entry name" value="ODC_Mu_crystall"/>
</dbReference>
<dbReference type="PANTHER" id="PTHR13812:SF19">
    <property type="entry name" value="KETIMINE REDUCTASE MU-CRYSTALLIN"/>
    <property type="match status" value="1"/>
</dbReference>
<name>A0ABS6DKJ1_9ENTR</name>
<evidence type="ECO:0000313" key="2">
    <source>
        <dbReference type="Proteomes" id="UP000686327"/>
    </source>
</evidence>
<dbReference type="PIRSF" id="PIRSF001439">
    <property type="entry name" value="CryM"/>
    <property type="match status" value="1"/>
</dbReference>
<dbReference type="EMBL" id="JAGRYU010000030">
    <property type="protein sequence ID" value="MBU4683687.1"/>
    <property type="molecule type" value="Genomic_DNA"/>
</dbReference>
<dbReference type="Pfam" id="PF02423">
    <property type="entry name" value="OCD_Mu_crystall"/>
    <property type="match status" value="1"/>
</dbReference>
<sequence>MQILNRQQVTGLGGSDPVTALQDIEDTIRLLRSGEAVMPAETHVDLDTPLGKVYALPARVGGRFNATGVKWTAHRPRASDGYPQAMAMTLLNRADNGLPVGLLESGSLTATRTAAVSALALQKAAPREPKRILLLGAGVQARAHLEMLSAHFPDLEMVYCWNRTPDHLVKMLGQAGDLPWPVTQFETLHDALSQHWDALITCTSASEPFLRPGIWRAGTMVLQIGYHEVAFETIAAADQVVVDLWGDFKQTSAKSLFQMYRAGLFDELKVAADLTNLVVDGWRANPTGKVYFSSFGLNVFDIALAARVLQEAVSRGEGCELPFGWETADDN</sequence>
<accession>A0ABS6DKJ1</accession>
<evidence type="ECO:0000313" key="1">
    <source>
        <dbReference type="EMBL" id="MBU4683687.1"/>
    </source>
</evidence>
<proteinExistence type="predicted"/>